<keyword evidence="1" id="KW-0812">Transmembrane</keyword>
<evidence type="ECO:0000313" key="2">
    <source>
        <dbReference type="EMBL" id="MDI6453038.1"/>
    </source>
</evidence>
<feature type="transmembrane region" description="Helical" evidence="1">
    <location>
        <begin position="208"/>
        <end position="227"/>
    </location>
</feature>
<dbReference type="AlphaFoldDB" id="A0AAW6U4Y4"/>
<feature type="transmembrane region" description="Helical" evidence="1">
    <location>
        <begin position="137"/>
        <end position="156"/>
    </location>
</feature>
<feature type="transmembrane region" description="Helical" evidence="1">
    <location>
        <begin position="266"/>
        <end position="288"/>
    </location>
</feature>
<keyword evidence="1" id="KW-1133">Transmembrane helix</keyword>
<sequence>MISIPLLKQTIKSNWGLWLATTLTLTLLYIVIKIAMGLITVSGDTDPNILIPYIIALNEAGLTLDGLFVAIGINPDILTGFASMDSNVLISFIFYPVVSVLMPLVYTVIVGNKLFANQIDRGSMAFVLSTSIKRSKIALTQMFFLVMSLVLMFFVTTLVDVTLALTIENSLAIDQVLLLNVGLLLFSVAMGSITFMFSAVFNYTKHSISLGGGVALIFFISKILGLFGSDLFMNMGIGIEPMGYFNNITMITLFNTQSILDGSTSYLVQFAILLIISITCFTVGSIWFTKKDIPV</sequence>
<gene>
    <name evidence="2" type="ORF">QJ521_05650</name>
</gene>
<organism evidence="2 3">
    <name type="scientific">Peloplasma aerotolerans</name>
    <dbReference type="NCBI Taxonomy" id="3044389"/>
    <lineage>
        <taxon>Bacteria</taxon>
        <taxon>Bacillati</taxon>
        <taxon>Mycoplasmatota</taxon>
        <taxon>Mollicutes</taxon>
        <taxon>Acholeplasmatales</taxon>
        <taxon>Acholeplasmataceae</taxon>
        <taxon>Peloplasma</taxon>
    </lineage>
</organism>
<dbReference type="GO" id="GO:0005886">
    <property type="term" value="C:plasma membrane"/>
    <property type="evidence" value="ECO:0007669"/>
    <property type="project" value="UniProtKB-SubCell"/>
</dbReference>
<feature type="transmembrane region" description="Helical" evidence="1">
    <location>
        <begin position="50"/>
        <end position="73"/>
    </location>
</feature>
<dbReference type="GO" id="GO:0140359">
    <property type="term" value="F:ABC-type transporter activity"/>
    <property type="evidence" value="ECO:0007669"/>
    <property type="project" value="InterPro"/>
</dbReference>
<name>A0AAW6U4Y4_9MOLU</name>
<feature type="transmembrane region" description="Helical" evidence="1">
    <location>
        <begin position="93"/>
        <end position="116"/>
    </location>
</feature>
<proteinExistence type="predicted"/>
<reference evidence="2" key="1">
    <citation type="submission" date="2023-05" db="EMBL/GenBank/DDBJ databases">
        <title>Mariniplasma microaerophilum sp. nov., a novel anaerobic mollicute isolated from terrestrial mud volcano, Taman Peninsula, Russia.</title>
        <authorList>
            <person name="Khomyakova M.A."/>
            <person name="Merkel A.Y."/>
            <person name="Slobodkin A.I."/>
        </authorList>
    </citation>
    <scope>NUCLEOTIDE SEQUENCE</scope>
    <source>
        <strain evidence="2">M4Ah</strain>
    </source>
</reference>
<evidence type="ECO:0000256" key="1">
    <source>
        <dbReference type="SAM" id="Phobius"/>
    </source>
</evidence>
<dbReference type="RefSeq" id="WP_282839466.1">
    <property type="nucleotide sequence ID" value="NZ_JASCXW010000016.1"/>
</dbReference>
<protein>
    <submittedName>
        <fullName evidence="2">ABC transporter permease subunit</fullName>
    </submittedName>
</protein>
<accession>A0AAW6U4Y4</accession>
<evidence type="ECO:0000313" key="3">
    <source>
        <dbReference type="Proteomes" id="UP001431532"/>
    </source>
</evidence>
<keyword evidence="1" id="KW-0472">Membrane</keyword>
<comment type="caution">
    <text evidence="2">The sequence shown here is derived from an EMBL/GenBank/DDBJ whole genome shotgun (WGS) entry which is preliminary data.</text>
</comment>
<feature type="transmembrane region" description="Helical" evidence="1">
    <location>
        <begin position="176"/>
        <end position="201"/>
    </location>
</feature>
<dbReference type="Proteomes" id="UP001431532">
    <property type="component" value="Unassembled WGS sequence"/>
</dbReference>
<dbReference type="Pfam" id="PF12679">
    <property type="entry name" value="ABC2_membrane_2"/>
    <property type="match status" value="1"/>
</dbReference>
<feature type="transmembrane region" description="Helical" evidence="1">
    <location>
        <begin position="15"/>
        <end position="38"/>
    </location>
</feature>
<dbReference type="EMBL" id="JASCXW010000016">
    <property type="protein sequence ID" value="MDI6453038.1"/>
    <property type="molecule type" value="Genomic_DNA"/>
</dbReference>
<keyword evidence="3" id="KW-1185">Reference proteome</keyword>